<dbReference type="Proteomes" id="UP000244911">
    <property type="component" value="Unassembled WGS sequence"/>
</dbReference>
<accession>A0A2R8ASE5</accession>
<dbReference type="RefSeq" id="WP_108857871.1">
    <property type="nucleotide sequence ID" value="NZ_OMOI01000002.1"/>
</dbReference>
<sequence length="62" mass="6941">MPLDFSDLETFYEELAIALDAVAENDRELLLSKLSLLMARELGDGARTIELISSARNNLDQE</sequence>
<organism evidence="1 2">
    <name type="scientific">Aliiroseovarius pelagivivens</name>
    <dbReference type="NCBI Taxonomy" id="1639690"/>
    <lineage>
        <taxon>Bacteria</taxon>
        <taxon>Pseudomonadati</taxon>
        <taxon>Pseudomonadota</taxon>
        <taxon>Alphaproteobacteria</taxon>
        <taxon>Rhodobacterales</taxon>
        <taxon>Paracoccaceae</taxon>
        <taxon>Aliiroseovarius</taxon>
    </lineage>
</organism>
<keyword evidence="2" id="KW-1185">Reference proteome</keyword>
<gene>
    <name evidence="1" type="ORF">ALP8811_02822</name>
</gene>
<evidence type="ECO:0000313" key="1">
    <source>
        <dbReference type="EMBL" id="SPF78890.1"/>
    </source>
</evidence>
<reference evidence="1 2" key="1">
    <citation type="submission" date="2018-03" db="EMBL/GenBank/DDBJ databases">
        <authorList>
            <person name="Keele B.F."/>
        </authorList>
    </citation>
    <scope>NUCLEOTIDE SEQUENCE [LARGE SCALE GENOMIC DNA]</scope>
    <source>
        <strain evidence="1 2">CECT 8811</strain>
    </source>
</reference>
<dbReference type="AlphaFoldDB" id="A0A2R8ASE5"/>
<protein>
    <recommendedName>
        <fullName evidence="3">DUF2783 domain-containing protein</fullName>
    </recommendedName>
</protein>
<evidence type="ECO:0008006" key="3">
    <source>
        <dbReference type="Google" id="ProtNLM"/>
    </source>
</evidence>
<dbReference type="EMBL" id="OMOI01000002">
    <property type="protein sequence ID" value="SPF78890.1"/>
    <property type="molecule type" value="Genomic_DNA"/>
</dbReference>
<name>A0A2R8ASE5_9RHOB</name>
<evidence type="ECO:0000313" key="2">
    <source>
        <dbReference type="Proteomes" id="UP000244911"/>
    </source>
</evidence>
<proteinExistence type="predicted"/>